<gene>
    <name evidence="1" type="ORF">EZS28_026930</name>
</gene>
<organism evidence="1 2">
    <name type="scientific">Streblomastix strix</name>
    <dbReference type="NCBI Taxonomy" id="222440"/>
    <lineage>
        <taxon>Eukaryota</taxon>
        <taxon>Metamonada</taxon>
        <taxon>Preaxostyla</taxon>
        <taxon>Oxymonadida</taxon>
        <taxon>Streblomastigidae</taxon>
        <taxon>Streblomastix</taxon>
    </lineage>
</organism>
<name>A0A5J4V4S0_9EUKA</name>
<comment type="caution">
    <text evidence="1">The sequence shown here is derived from an EMBL/GenBank/DDBJ whole genome shotgun (WGS) entry which is preliminary data.</text>
</comment>
<dbReference type="EMBL" id="SNRW01009737">
    <property type="protein sequence ID" value="KAA6377543.1"/>
    <property type="molecule type" value="Genomic_DNA"/>
</dbReference>
<accession>A0A5J4V4S0</accession>
<reference evidence="1 2" key="1">
    <citation type="submission" date="2019-03" db="EMBL/GenBank/DDBJ databases">
        <title>Single cell metagenomics reveals metabolic interactions within the superorganism composed of flagellate Streblomastix strix and complex community of Bacteroidetes bacteria on its surface.</title>
        <authorList>
            <person name="Treitli S.C."/>
            <person name="Kolisko M."/>
            <person name="Husnik F."/>
            <person name="Keeling P."/>
            <person name="Hampl V."/>
        </authorList>
    </citation>
    <scope>NUCLEOTIDE SEQUENCE [LARGE SCALE GENOMIC DNA]</scope>
    <source>
        <strain evidence="1">ST1C</strain>
    </source>
</reference>
<dbReference type="AlphaFoldDB" id="A0A5J4V4S0"/>
<evidence type="ECO:0000313" key="2">
    <source>
        <dbReference type="Proteomes" id="UP000324800"/>
    </source>
</evidence>
<proteinExistence type="predicted"/>
<evidence type="ECO:0000313" key="1">
    <source>
        <dbReference type="EMBL" id="KAA6377543.1"/>
    </source>
</evidence>
<feature type="non-terminal residue" evidence="1">
    <location>
        <position position="1"/>
    </location>
</feature>
<dbReference type="Proteomes" id="UP000324800">
    <property type="component" value="Unassembled WGS sequence"/>
</dbReference>
<protein>
    <submittedName>
        <fullName evidence="1">Uncharacterized protein</fullName>
    </submittedName>
</protein>
<sequence>LLLLLLSLLKIHVARLIAMAGL</sequence>